<feature type="transmembrane region" description="Helical" evidence="1">
    <location>
        <begin position="227"/>
        <end position="251"/>
    </location>
</feature>
<protein>
    <submittedName>
        <fullName evidence="2">Uncharacterized protein</fullName>
    </submittedName>
</protein>
<evidence type="ECO:0000256" key="1">
    <source>
        <dbReference type="SAM" id="Phobius"/>
    </source>
</evidence>
<dbReference type="EMBL" id="PPEG02000016">
    <property type="protein sequence ID" value="PWN57954.1"/>
    <property type="molecule type" value="Genomic_DNA"/>
</dbReference>
<gene>
    <name evidence="2" type="ORF">C1634_025210</name>
</gene>
<dbReference type="Proteomes" id="UP000236413">
    <property type="component" value="Unassembled WGS sequence"/>
</dbReference>
<reference evidence="2 3" key="1">
    <citation type="submission" date="2018-04" db="EMBL/GenBank/DDBJ databases">
        <title>Chryseobacterium oncorhynchi 701B-08T from rainbow trout, and Chryseobacterium viscerum 687B-08T from diseased fish.</title>
        <authorList>
            <person name="Jeong J.-J."/>
            <person name="Lee Y.J."/>
            <person name="Pathiraja D."/>
            <person name="Park B."/>
            <person name="Choi I.-G."/>
            <person name="Kim K.D."/>
        </authorList>
    </citation>
    <scope>NUCLEOTIDE SEQUENCE [LARGE SCALE GENOMIC DNA]</scope>
    <source>
        <strain evidence="2 3">687B-08</strain>
    </source>
</reference>
<dbReference type="InterPro" id="IPR008414">
    <property type="entry name" value="HBL"/>
</dbReference>
<accession>A0A316W9H1</accession>
<keyword evidence="1" id="KW-1133">Transmembrane helix</keyword>
<dbReference type="SUPFAM" id="SSF58100">
    <property type="entry name" value="Bacterial hemolysins"/>
    <property type="match status" value="1"/>
</dbReference>
<evidence type="ECO:0000313" key="2">
    <source>
        <dbReference type="EMBL" id="PWN57954.1"/>
    </source>
</evidence>
<dbReference type="Gene3D" id="1.20.1170.10">
    <property type="match status" value="1"/>
</dbReference>
<dbReference type="PANTHER" id="PTHR38443">
    <property type="match status" value="1"/>
</dbReference>
<dbReference type="PANTHER" id="PTHR38443:SF2">
    <property type="entry name" value="NON-HEMOLYTIC ENTEROTOXIN LYTIC COMPONENT L1"/>
    <property type="match status" value="1"/>
</dbReference>
<dbReference type="Pfam" id="PF05791">
    <property type="entry name" value="Bacillus_HBL"/>
    <property type="match status" value="1"/>
</dbReference>
<dbReference type="AlphaFoldDB" id="A0A316W9H1"/>
<proteinExistence type="predicted"/>
<feature type="transmembrane region" description="Helical" evidence="1">
    <location>
        <begin position="194"/>
        <end position="221"/>
    </location>
</feature>
<evidence type="ECO:0000313" key="3">
    <source>
        <dbReference type="Proteomes" id="UP000236413"/>
    </source>
</evidence>
<name>A0A316W9H1_9FLAO</name>
<keyword evidence="1" id="KW-0812">Transmembrane</keyword>
<dbReference type="GO" id="GO:0016020">
    <property type="term" value="C:membrane"/>
    <property type="evidence" value="ECO:0007669"/>
    <property type="project" value="InterPro"/>
</dbReference>
<dbReference type="CDD" id="cd22655">
    <property type="entry name" value="ClyA_MakA-like"/>
    <property type="match status" value="1"/>
</dbReference>
<organism evidence="2 3">
    <name type="scientific">Chryseobacterium viscerum</name>
    <dbReference type="NCBI Taxonomy" id="1037377"/>
    <lineage>
        <taxon>Bacteria</taxon>
        <taxon>Pseudomonadati</taxon>
        <taxon>Bacteroidota</taxon>
        <taxon>Flavobacteriia</taxon>
        <taxon>Flavobacteriales</taxon>
        <taxon>Weeksellaceae</taxon>
        <taxon>Chryseobacterium group</taxon>
        <taxon>Chryseobacterium</taxon>
    </lineage>
</organism>
<dbReference type="RefSeq" id="WP_109739352.1">
    <property type="nucleotide sequence ID" value="NZ_PPEG02000016.1"/>
</dbReference>
<dbReference type="InterPro" id="IPR052785">
    <property type="entry name" value="Enterotoxin_cmpnt"/>
</dbReference>
<sequence length="383" mass="41474">MGIIASLAPEDVTGQKDLLANHVEILTKIRAYSIAVTQTEIHTILNPPPSWFNTLNTNLGEARKHAEMWTNVLEPAITSTIPQAIIDIGNRFDVGTDSMLKVLDETHDNPTSEQIETIQKDFNWILKHIDEQAKNISELQGQFTEFQVNAGIDLTNLTTGNNSIQAAQLDDQRIINDLTADIAEQNAEIAKDNAVILASGLAGGIGLFVGVAVVGLGAVSAGPGAPVAMVIGAFIIVGSIAEMATVISIYAGRLADAQNKLNSDTAELDEEQKQLASLTVMNTSITKLVDLNKDMAQSLVDIADWWAMMKTKLTSVKKDLDEAAEAIHSGDPKKVKPDWEEFEMDIKVAKKDWADFASFARGMQTTVTTIQNQVIDVKNPKAA</sequence>
<comment type="caution">
    <text evidence="2">The sequence shown here is derived from an EMBL/GenBank/DDBJ whole genome shotgun (WGS) entry which is preliminary data.</text>
</comment>
<keyword evidence="1" id="KW-0472">Membrane</keyword>